<gene>
    <name evidence="1" type="ORF">KAT72_04480</name>
</gene>
<comment type="caution">
    <text evidence="1">The sequence shown here is derived from an EMBL/GenBank/DDBJ whole genome shotgun (WGS) entry which is preliminary data.</text>
</comment>
<proteinExistence type="predicted"/>
<accession>A0ABS5GME0</accession>
<evidence type="ECO:0000313" key="1">
    <source>
        <dbReference type="EMBL" id="MBR7628311.1"/>
    </source>
</evidence>
<protein>
    <recommendedName>
        <fullName evidence="3">Lipoprotein</fullName>
    </recommendedName>
</protein>
<evidence type="ECO:0000313" key="2">
    <source>
        <dbReference type="Proteomes" id="UP000675653"/>
    </source>
</evidence>
<evidence type="ECO:0008006" key="3">
    <source>
        <dbReference type="Google" id="ProtNLM"/>
    </source>
</evidence>
<dbReference type="EMBL" id="JAGRZL010000013">
    <property type="protein sequence ID" value="MBR7628311.1"/>
    <property type="molecule type" value="Genomic_DNA"/>
</dbReference>
<keyword evidence="2" id="KW-1185">Reference proteome</keyword>
<dbReference type="RefSeq" id="WP_212512871.1">
    <property type="nucleotide sequence ID" value="NZ_CAWQDX010000034.1"/>
</dbReference>
<reference evidence="1 2" key="1">
    <citation type="submission" date="2021-04" db="EMBL/GenBank/DDBJ databases">
        <title>Draft Genome of Aeromonas popoffii ID682, isolated from a natural water source in Idaho.</title>
        <authorList>
            <person name="Testerman T."/>
            <person name="Graf J."/>
        </authorList>
    </citation>
    <scope>NUCLEOTIDE SEQUENCE [LARGE SCALE GENOMIC DNA]</scope>
    <source>
        <strain evidence="1 2">ID682</strain>
    </source>
</reference>
<name>A0ABS5GME0_9GAMM</name>
<organism evidence="1 2">
    <name type="scientific">Aeromonas popoffii</name>
    <dbReference type="NCBI Taxonomy" id="70856"/>
    <lineage>
        <taxon>Bacteria</taxon>
        <taxon>Pseudomonadati</taxon>
        <taxon>Pseudomonadota</taxon>
        <taxon>Gammaproteobacteria</taxon>
        <taxon>Aeromonadales</taxon>
        <taxon>Aeromonadaceae</taxon>
        <taxon>Aeromonas</taxon>
    </lineage>
</organism>
<sequence>MNAVSADKKTATMMVTVSMASLTAGSGQCGAPVWLDGGGQTREPVCHFGGNAQSGSRDAVRAAT</sequence>
<dbReference type="Proteomes" id="UP000675653">
    <property type="component" value="Unassembled WGS sequence"/>
</dbReference>